<dbReference type="PANTHER" id="PTHR35564:SF3">
    <property type="entry name" value="TYPE VI SECRETION SYSTEM BASEPLATE SUBUNIT TSSG"/>
    <property type="match status" value="1"/>
</dbReference>
<dbReference type="Proteomes" id="UP000717995">
    <property type="component" value="Unassembled WGS sequence"/>
</dbReference>
<dbReference type="NCBIfam" id="TIGR03347">
    <property type="entry name" value="VI_chp_1"/>
    <property type="match status" value="1"/>
</dbReference>
<dbReference type="Pfam" id="PF06996">
    <property type="entry name" value="T6SS_TssG"/>
    <property type="match status" value="1"/>
</dbReference>
<protein>
    <submittedName>
        <fullName evidence="1">Type VI secretion system baseplate subunit TssG</fullName>
    </submittedName>
</protein>
<reference evidence="1 2" key="1">
    <citation type="submission" date="2021-02" db="EMBL/GenBank/DDBJ databases">
        <authorList>
            <person name="Lee D.-H."/>
        </authorList>
    </citation>
    <scope>NUCLEOTIDE SEQUENCE [LARGE SCALE GENOMIC DNA]</scope>
    <source>
        <strain evidence="1 2">UL073</strain>
    </source>
</reference>
<accession>A0ABS2IJY4</accession>
<dbReference type="RefSeq" id="WP_205350558.1">
    <property type="nucleotide sequence ID" value="NZ_JAFEUP010000007.1"/>
</dbReference>
<gene>
    <name evidence="1" type="primary">tssG</name>
    <name evidence="1" type="ORF">JQX08_21820</name>
</gene>
<evidence type="ECO:0000313" key="1">
    <source>
        <dbReference type="EMBL" id="MBM7063366.1"/>
    </source>
</evidence>
<evidence type="ECO:0000313" key="2">
    <source>
        <dbReference type="Proteomes" id="UP000717995"/>
    </source>
</evidence>
<comment type="caution">
    <text evidence="1">The sequence shown here is derived from an EMBL/GenBank/DDBJ whole genome shotgun (WGS) entry which is preliminary data.</text>
</comment>
<sequence length="335" mass="37324">MDTAPGPAAPAVSRAAPATHGASLYQLLPRLLTTLRARHPELDDEALQQRLEFRANPSLGFPARDIARVDYLEEQGECRVQLRLNVLGLSGGASPLPGFYASMALGDDGQPVRAFLDLFNDRLQRLLLPVWRKYRYPACFQPGARDAFSQRLFALAGVADPRLRDTSALDWQRLLPYLGVLGMRAHSASLITTLLRYYFAHAELHVEPCSARRLRIDPGQRNRLGQANHRLGDSLVLGATLRDRSGRFRIRLAQLSWPRLQTFLPDGAAYRPLQALVRLLLRDPLEHELRLELAAGALRPLRLDGGRDYRLGWTTWLGPAVMTGGVTLAPRPLQG</sequence>
<proteinExistence type="predicted"/>
<dbReference type="InterPro" id="IPR010732">
    <property type="entry name" value="T6SS_TssG-like"/>
</dbReference>
<organism evidence="1 2">
    <name type="scientific">Zestomonas insulae</name>
    <dbReference type="NCBI Taxonomy" id="2809017"/>
    <lineage>
        <taxon>Bacteria</taxon>
        <taxon>Pseudomonadati</taxon>
        <taxon>Pseudomonadota</taxon>
        <taxon>Gammaproteobacteria</taxon>
        <taxon>Pseudomonadales</taxon>
        <taxon>Pseudomonadaceae</taxon>
        <taxon>Zestomonas</taxon>
    </lineage>
</organism>
<dbReference type="EMBL" id="JAFEUP010000007">
    <property type="protein sequence ID" value="MBM7063366.1"/>
    <property type="molecule type" value="Genomic_DNA"/>
</dbReference>
<keyword evidence="2" id="KW-1185">Reference proteome</keyword>
<name>A0ABS2IJY4_9GAMM</name>
<dbReference type="PANTHER" id="PTHR35564">
    <property type="match status" value="1"/>
</dbReference>